<comment type="caution">
    <text evidence="5">The sequence shown here is derived from an EMBL/GenBank/DDBJ whole genome shotgun (WGS) entry which is preliminary data.</text>
</comment>
<evidence type="ECO:0000256" key="1">
    <source>
        <dbReference type="ARBA" id="ARBA00022603"/>
    </source>
</evidence>
<proteinExistence type="predicted"/>
<dbReference type="InterPro" id="IPR029063">
    <property type="entry name" value="SAM-dependent_MTases_sf"/>
</dbReference>
<evidence type="ECO:0000259" key="4">
    <source>
        <dbReference type="Pfam" id="PF00891"/>
    </source>
</evidence>
<keyword evidence="6" id="KW-1185">Reference proteome</keyword>
<evidence type="ECO:0000313" key="6">
    <source>
        <dbReference type="Proteomes" id="UP001276659"/>
    </source>
</evidence>
<dbReference type="PANTHER" id="PTHR43712:SF11">
    <property type="entry name" value="O-METHYLTRANSFERASE (AFU_ORTHOLOGUE AFUA_2G17820)-RELATED"/>
    <property type="match status" value="1"/>
</dbReference>
<dbReference type="Proteomes" id="UP001276659">
    <property type="component" value="Unassembled WGS sequence"/>
</dbReference>
<protein>
    <recommendedName>
        <fullName evidence="4">O-methyltransferase C-terminal domain-containing protein</fullName>
    </recommendedName>
</protein>
<dbReference type="AlphaFoldDB" id="A0AAE0DP65"/>
<dbReference type="InterPro" id="IPR001077">
    <property type="entry name" value="COMT_C"/>
</dbReference>
<sequence length="432" mass="48907">MQQDSEGPTKLEALLEIIQKDVKALKAGDHAARTRLVDRSAQLQRAVESPAERTFKMRFAAGFSRGFYFDSNFSFSPRIFVFLQQFAIRILIENGAFATLCAKGDPKITAEELSQATGGDKLLIERLMRLLAAVGVIDEVAENTYKPNAITHFMNQPGFIGAEKHHFELHTSVGVRMVEYMRTGAGVEQFNDEPGKQAPWEYSHNGKSFWKILEEDPECKQDFDLYMAARRQGDLVPEWFQLYPVGQELVPTTSNLRSLKTGKDDVLLVDVAGGRGHDVGNFRAHFPQLPGRCILQDLPETIAQVRKTPPQGVELMEYDFFTPQPVKGSRIYFFRNIAHDWSDLRCSEIFSHTIAAMDKDYSRILFEDFVLPSTGATYRSASMDVHMLFSLAGIERTESHWRQLLRGLGLEIVRIWSDGIAEHEAVIEARKV</sequence>
<dbReference type="InterPro" id="IPR036388">
    <property type="entry name" value="WH-like_DNA-bd_sf"/>
</dbReference>
<dbReference type="InterPro" id="IPR016461">
    <property type="entry name" value="COMT-like"/>
</dbReference>
<dbReference type="Gene3D" id="3.40.50.150">
    <property type="entry name" value="Vaccinia Virus protein VP39"/>
    <property type="match status" value="1"/>
</dbReference>
<evidence type="ECO:0000313" key="5">
    <source>
        <dbReference type="EMBL" id="KAK3177149.1"/>
    </source>
</evidence>
<dbReference type="PANTHER" id="PTHR43712">
    <property type="entry name" value="PUTATIVE (AFU_ORTHOLOGUE AFUA_4G14580)-RELATED"/>
    <property type="match status" value="1"/>
</dbReference>
<evidence type="ECO:0000256" key="3">
    <source>
        <dbReference type="ARBA" id="ARBA00022691"/>
    </source>
</evidence>
<dbReference type="PROSITE" id="PS51683">
    <property type="entry name" value="SAM_OMT_II"/>
    <property type="match status" value="1"/>
</dbReference>
<keyword evidence="2" id="KW-0808">Transferase</keyword>
<dbReference type="InterPro" id="IPR036390">
    <property type="entry name" value="WH_DNA-bd_sf"/>
</dbReference>
<reference evidence="5" key="1">
    <citation type="submission" date="2022-11" db="EMBL/GenBank/DDBJ databases">
        <title>Chromosomal genome sequence assembly and mating type (MAT) locus characterization of the leprose asexual lichenized fungus Lepraria neglecta (Nyl.) Erichsen.</title>
        <authorList>
            <person name="Allen J.L."/>
            <person name="Pfeffer B."/>
        </authorList>
    </citation>
    <scope>NUCLEOTIDE SEQUENCE</scope>
    <source>
        <strain evidence="5">Allen 5258</strain>
    </source>
</reference>
<evidence type="ECO:0000256" key="2">
    <source>
        <dbReference type="ARBA" id="ARBA00022679"/>
    </source>
</evidence>
<dbReference type="GO" id="GO:0008171">
    <property type="term" value="F:O-methyltransferase activity"/>
    <property type="evidence" value="ECO:0007669"/>
    <property type="project" value="InterPro"/>
</dbReference>
<organism evidence="5 6">
    <name type="scientific">Lepraria neglecta</name>
    <dbReference type="NCBI Taxonomy" id="209136"/>
    <lineage>
        <taxon>Eukaryota</taxon>
        <taxon>Fungi</taxon>
        <taxon>Dikarya</taxon>
        <taxon>Ascomycota</taxon>
        <taxon>Pezizomycotina</taxon>
        <taxon>Lecanoromycetes</taxon>
        <taxon>OSLEUM clade</taxon>
        <taxon>Lecanoromycetidae</taxon>
        <taxon>Lecanorales</taxon>
        <taxon>Lecanorineae</taxon>
        <taxon>Stereocaulaceae</taxon>
        <taxon>Lepraria</taxon>
    </lineage>
</organism>
<feature type="domain" description="O-methyltransferase C-terminal" evidence="4">
    <location>
        <begin position="267"/>
        <end position="409"/>
    </location>
</feature>
<keyword evidence="1" id="KW-0489">Methyltransferase</keyword>
<dbReference type="SUPFAM" id="SSF53335">
    <property type="entry name" value="S-adenosyl-L-methionine-dependent methyltransferases"/>
    <property type="match status" value="1"/>
</dbReference>
<gene>
    <name evidence="5" type="ORF">OEA41_008477</name>
</gene>
<name>A0AAE0DP65_9LECA</name>
<keyword evidence="3" id="KW-0949">S-adenosyl-L-methionine</keyword>
<dbReference type="Gene3D" id="1.10.10.10">
    <property type="entry name" value="Winged helix-like DNA-binding domain superfamily/Winged helix DNA-binding domain"/>
    <property type="match status" value="1"/>
</dbReference>
<dbReference type="Pfam" id="PF00891">
    <property type="entry name" value="Methyltransf_2"/>
    <property type="match status" value="1"/>
</dbReference>
<accession>A0AAE0DP65</accession>
<dbReference type="SUPFAM" id="SSF46785">
    <property type="entry name" value="Winged helix' DNA-binding domain"/>
    <property type="match status" value="1"/>
</dbReference>
<dbReference type="GO" id="GO:0032259">
    <property type="term" value="P:methylation"/>
    <property type="evidence" value="ECO:0007669"/>
    <property type="project" value="UniProtKB-KW"/>
</dbReference>
<dbReference type="EMBL" id="JASNWA010000004">
    <property type="protein sequence ID" value="KAK3177149.1"/>
    <property type="molecule type" value="Genomic_DNA"/>
</dbReference>